<name>A0ACC2RL23_9FUNG</name>
<dbReference type="EMBL" id="QTSX02007140">
    <property type="protein sequence ID" value="KAJ9050747.1"/>
    <property type="molecule type" value="Genomic_DNA"/>
</dbReference>
<proteinExistence type="predicted"/>
<comment type="caution">
    <text evidence="1">The sequence shown here is derived from an EMBL/GenBank/DDBJ whole genome shotgun (WGS) entry which is preliminary data.</text>
</comment>
<protein>
    <submittedName>
        <fullName evidence="1">Uncharacterized protein</fullName>
    </submittedName>
</protein>
<reference evidence="1" key="1">
    <citation type="submission" date="2022-04" db="EMBL/GenBank/DDBJ databases">
        <title>Genome of the entomopathogenic fungus Entomophthora muscae.</title>
        <authorList>
            <person name="Elya C."/>
            <person name="Lovett B.R."/>
            <person name="Lee E."/>
            <person name="Macias A.M."/>
            <person name="Hajek A.E."/>
            <person name="De Bivort B.L."/>
            <person name="Kasson M.T."/>
            <person name="De Fine Licht H.H."/>
            <person name="Stajich J.E."/>
        </authorList>
    </citation>
    <scope>NUCLEOTIDE SEQUENCE</scope>
    <source>
        <strain evidence="1">Berkeley</strain>
    </source>
</reference>
<keyword evidence="2" id="KW-1185">Reference proteome</keyword>
<dbReference type="Proteomes" id="UP001165960">
    <property type="component" value="Unassembled WGS sequence"/>
</dbReference>
<evidence type="ECO:0000313" key="1">
    <source>
        <dbReference type="EMBL" id="KAJ9050747.1"/>
    </source>
</evidence>
<organism evidence="1 2">
    <name type="scientific">Entomophthora muscae</name>
    <dbReference type="NCBI Taxonomy" id="34485"/>
    <lineage>
        <taxon>Eukaryota</taxon>
        <taxon>Fungi</taxon>
        <taxon>Fungi incertae sedis</taxon>
        <taxon>Zoopagomycota</taxon>
        <taxon>Entomophthoromycotina</taxon>
        <taxon>Entomophthoromycetes</taxon>
        <taxon>Entomophthorales</taxon>
        <taxon>Entomophthoraceae</taxon>
        <taxon>Entomophthora</taxon>
    </lineage>
</organism>
<sequence length="351" mass="40540">MVRSLFSYCAQFVPSWLYAAILIRLYRFEASVYAFKITKLVFRILSGTSELERICHPDQANSIEISYIERRDKYNDAGGASSPQLKSIKGDPLTLLLVDWSISHSTKLLVERRMLDSGYVDISLVTKNILKKKEFPAMGSTETLEASILHDTLGPIVGSRFLEKEMNELSNTKYDATNKRHEQKLLELWNALKPNEPLKDRISLQWESIGFQGRDPASDFRGMGILGLEDLLYFSKTYSEVARAVLERSNHPTSWYSFALAGIHITAYSLELLRTRLLQMQLFQHGVSRTTCQEIYCFLFVQFDAFWFSREVAPTVMDFEILFSQFRNQIRHRLFQLRPLPLPTRLKLKAA</sequence>
<evidence type="ECO:0000313" key="2">
    <source>
        <dbReference type="Proteomes" id="UP001165960"/>
    </source>
</evidence>
<accession>A0ACC2RL23</accession>
<gene>
    <name evidence="1" type="ORF">DSO57_1011646</name>
</gene>